<dbReference type="InterPro" id="IPR012932">
    <property type="entry name" value="VKOR"/>
</dbReference>
<evidence type="ECO:0000256" key="1">
    <source>
        <dbReference type="ARBA" id="ARBA00004141"/>
    </source>
</evidence>
<reference evidence="12 13" key="1">
    <citation type="submission" date="2019-08" db="EMBL/GenBank/DDBJ databases">
        <title>Deep-cultivation of Planctomycetes and their phenomic and genomic characterization uncovers novel biology.</title>
        <authorList>
            <person name="Wiegand S."/>
            <person name="Jogler M."/>
            <person name="Boedeker C."/>
            <person name="Pinto D."/>
            <person name="Vollmers J."/>
            <person name="Rivas-Marin E."/>
            <person name="Kohn T."/>
            <person name="Peeters S.H."/>
            <person name="Heuer A."/>
            <person name="Rast P."/>
            <person name="Oberbeckmann S."/>
            <person name="Bunk B."/>
            <person name="Jeske O."/>
            <person name="Meyerdierks A."/>
            <person name="Storesund J.E."/>
            <person name="Kallscheuer N."/>
            <person name="Luecker S."/>
            <person name="Lage O.M."/>
            <person name="Pohl T."/>
            <person name="Merkel B.J."/>
            <person name="Hornburger P."/>
            <person name="Mueller R.-W."/>
            <person name="Bruemmer F."/>
            <person name="Labrenz M."/>
            <person name="Spormann A.M."/>
            <person name="Op Den Camp H."/>
            <person name="Overmann J."/>
            <person name="Amann R."/>
            <person name="Jetten M.S.M."/>
            <person name="Mascher T."/>
            <person name="Medema M.H."/>
            <person name="Devos D.P."/>
            <person name="Kaster A.-K."/>
            <person name="Ovreas L."/>
            <person name="Rohde M."/>
            <person name="Galperin M.Y."/>
            <person name="Jogler C."/>
        </authorList>
    </citation>
    <scope>NUCLEOTIDE SEQUENCE [LARGE SCALE GENOMIC DNA]</scope>
    <source>
        <strain evidence="12 13">LF1</strain>
    </source>
</reference>
<evidence type="ECO:0000256" key="6">
    <source>
        <dbReference type="ARBA" id="ARBA00023002"/>
    </source>
</evidence>
<evidence type="ECO:0000256" key="10">
    <source>
        <dbReference type="SAM" id="Phobius"/>
    </source>
</evidence>
<feature type="transmembrane region" description="Helical" evidence="10">
    <location>
        <begin position="37"/>
        <end position="57"/>
    </location>
</feature>
<dbReference type="SMART" id="SM00756">
    <property type="entry name" value="VKc"/>
    <property type="match status" value="1"/>
</dbReference>
<feature type="transmembrane region" description="Helical" evidence="10">
    <location>
        <begin position="87"/>
        <end position="107"/>
    </location>
</feature>
<dbReference type="Gene3D" id="1.20.1440.130">
    <property type="entry name" value="VKOR domain"/>
    <property type="match status" value="1"/>
</dbReference>
<evidence type="ECO:0000256" key="9">
    <source>
        <dbReference type="ARBA" id="ARBA00023284"/>
    </source>
</evidence>
<feature type="transmembrane region" description="Helical" evidence="10">
    <location>
        <begin position="119"/>
        <end position="140"/>
    </location>
</feature>
<dbReference type="EMBL" id="VRLW01000001">
    <property type="protein sequence ID" value="KAA1259203.1"/>
    <property type="molecule type" value="Genomic_DNA"/>
</dbReference>
<evidence type="ECO:0000256" key="4">
    <source>
        <dbReference type="ARBA" id="ARBA00022719"/>
    </source>
</evidence>
<dbReference type="PANTHER" id="PTHR34573">
    <property type="entry name" value="VKC DOMAIN-CONTAINING PROTEIN"/>
    <property type="match status" value="1"/>
</dbReference>
<dbReference type="CDD" id="cd10546">
    <property type="entry name" value="VKOR"/>
    <property type="match status" value="1"/>
</dbReference>
<dbReference type="SUPFAM" id="SSF52833">
    <property type="entry name" value="Thioredoxin-like"/>
    <property type="match status" value="1"/>
</dbReference>
<evidence type="ECO:0000256" key="8">
    <source>
        <dbReference type="ARBA" id="ARBA00023157"/>
    </source>
</evidence>
<evidence type="ECO:0000256" key="7">
    <source>
        <dbReference type="ARBA" id="ARBA00023136"/>
    </source>
</evidence>
<dbReference type="AlphaFoldDB" id="A0A5B1CIE8"/>
<keyword evidence="9" id="KW-0676">Redox-active center</keyword>
<comment type="subcellular location">
    <subcellularLocation>
        <location evidence="1">Membrane</location>
        <topology evidence="1">Multi-pass membrane protein</topology>
    </subcellularLocation>
</comment>
<keyword evidence="3 10" id="KW-0812">Transmembrane</keyword>
<name>A0A5B1CIE8_9BACT</name>
<evidence type="ECO:0000259" key="11">
    <source>
        <dbReference type="SMART" id="SM00756"/>
    </source>
</evidence>
<feature type="transmembrane region" description="Helical" evidence="10">
    <location>
        <begin position="146"/>
        <end position="169"/>
    </location>
</feature>
<evidence type="ECO:0000313" key="12">
    <source>
        <dbReference type="EMBL" id="KAA1259203.1"/>
    </source>
</evidence>
<evidence type="ECO:0000256" key="2">
    <source>
        <dbReference type="ARBA" id="ARBA00006214"/>
    </source>
</evidence>
<dbReference type="InterPro" id="IPR036249">
    <property type="entry name" value="Thioredoxin-like_sf"/>
</dbReference>
<feature type="domain" description="Vitamin K epoxide reductase" evidence="11">
    <location>
        <begin position="34"/>
        <end position="171"/>
    </location>
</feature>
<comment type="caution">
    <text evidence="12">The sequence shown here is derived from an EMBL/GenBank/DDBJ whole genome shotgun (WGS) entry which is preliminary data.</text>
</comment>
<protein>
    <submittedName>
        <fullName evidence="12">Vitamin K epoxide reductase family protein</fullName>
    </submittedName>
</protein>
<dbReference type="Gene3D" id="3.40.30.10">
    <property type="entry name" value="Glutaredoxin"/>
    <property type="match status" value="1"/>
</dbReference>
<dbReference type="Pfam" id="PF07884">
    <property type="entry name" value="VKOR"/>
    <property type="match status" value="1"/>
</dbReference>
<proteinExistence type="inferred from homology"/>
<evidence type="ECO:0000256" key="3">
    <source>
        <dbReference type="ARBA" id="ARBA00022692"/>
    </source>
</evidence>
<dbReference type="PANTHER" id="PTHR34573:SF1">
    <property type="entry name" value="VITAMIN K EPOXIDE REDUCTASE DOMAIN-CONTAINING PROTEIN"/>
    <property type="match status" value="1"/>
</dbReference>
<sequence>MLSASSLSASRFQAESVSSSPTKNFATNRPQLASKRFVVASLILAFVAICFSSYLAYVGLTESKVVGCDGGIFNCDHVLNSRWSQVLGIPVSILAIGLYAVVIGAVCQLRHGKGSARRFAWLALSVLSVAAATTALWFISLQVFSIGHFCPYCLVVHGCGLLLAAGVWWNHPEKRSSMVRNLTAGVALSGSLIAIQAFGPVPDTFEIQTNDPSMLPMEFDPLDDNALFESPLGMSALSWLSLVSVVMADEAVATDQPALPPRLVPVSGGRRQLDARKWPVWGNVDAKYLIVEMFDYTCDHCRNTHNSIKAAAPLLGNDFAVLTLPVPLHQSCNDAAKNNSPEGADACEIARLAISVWLVDASKFTAYHDWLFDQKRSAVEARMYAETIVDRQALAAELAKGTASKYVAKNVLLYKDAGAGTVPKISFPRTTVVGEIGSANSVADLVRQQFGQ</sequence>
<evidence type="ECO:0000256" key="5">
    <source>
        <dbReference type="ARBA" id="ARBA00022989"/>
    </source>
</evidence>
<evidence type="ECO:0000313" key="13">
    <source>
        <dbReference type="Proteomes" id="UP000322699"/>
    </source>
</evidence>
<keyword evidence="13" id="KW-1185">Reference proteome</keyword>
<gene>
    <name evidence="12" type="ORF">LF1_17320</name>
</gene>
<keyword evidence="4" id="KW-0874">Quinone</keyword>
<dbReference type="InterPro" id="IPR038354">
    <property type="entry name" value="VKOR_sf"/>
</dbReference>
<comment type="similarity">
    <text evidence="2">Belongs to the VKOR family.</text>
</comment>
<keyword evidence="7 10" id="KW-0472">Membrane</keyword>
<accession>A0A5B1CIE8</accession>
<dbReference type="OrthoDB" id="9780147at2"/>
<keyword evidence="8" id="KW-1015">Disulfide bond</keyword>
<dbReference type="GO" id="GO:0016491">
    <property type="term" value="F:oxidoreductase activity"/>
    <property type="evidence" value="ECO:0007669"/>
    <property type="project" value="UniProtKB-KW"/>
</dbReference>
<organism evidence="12 13">
    <name type="scientific">Rubripirellula obstinata</name>
    <dbReference type="NCBI Taxonomy" id="406547"/>
    <lineage>
        <taxon>Bacteria</taxon>
        <taxon>Pseudomonadati</taxon>
        <taxon>Planctomycetota</taxon>
        <taxon>Planctomycetia</taxon>
        <taxon>Pirellulales</taxon>
        <taxon>Pirellulaceae</taxon>
        <taxon>Rubripirellula</taxon>
    </lineage>
</organism>
<feature type="transmembrane region" description="Helical" evidence="10">
    <location>
        <begin position="181"/>
        <end position="199"/>
    </location>
</feature>
<keyword evidence="6" id="KW-0560">Oxidoreductase</keyword>
<dbReference type="GO" id="GO:0016020">
    <property type="term" value="C:membrane"/>
    <property type="evidence" value="ECO:0007669"/>
    <property type="project" value="UniProtKB-SubCell"/>
</dbReference>
<dbReference type="Proteomes" id="UP000322699">
    <property type="component" value="Unassembled WGS sequence"/>
</dbReference>
<keyword evidence="5 10" id="KW-1133">Transmembrane helix</keyword>
<dbReference type="GO" id="GO:0048038">
    <property type="term" value="F:quinone binding"/>
    <property type="evidence" value="ECO:0007669"/>
    <property type="project" value="UniProtKB-KW"/>
</dbReference>